<evidence type="ECO:0000313" key="5">
    <source>
        <dbReference type="EMBL" id="KAF2762459.1"/>
    </source>
</evidence>
<evidence type="ECO:0000256" key="1">
    <source>
        <dbReference type="ARBA" id="ARBA00022630"/>
    </source>
</evidence>
<keyword evidence="3" id="KW-0560">Oxidoreductase</keyword>
<dbReference type="PRINTS" id="PR00420">
    <property type="entry name" value="RNGMNOXGNASE"/>
</dbReference>
<organism evidence="5 6">
    <name type="scientific">Pseudovirgaria hyperparasitica</name>
    <dbReference type="NCBI Taxonomy" id="470096"/>
    <lineage>
        <taxon>Eukaryota</taxon>
        <taxon>Fungi</taxon>
        <taxon>Dikarya</taxon>
        <taxon>Ascomycota</taxon>
        <taxon>Pezizomycotina</taxon>
        <taxon>Dothideomycetes</taxon>
        <taxon>Dothideomycetes incertae sedis</taxon>
        <taxon>Acrospermales</taxon>
        <taxon>Acrospermaceae</taxon>
        <taxon>Pseudovirgaria</taxon>
    </lineage>
</organism>
<dbReference type="RefSeq" id="XP_033604910.1">
    <property type="nucleotide sequence ID" value="XM_033740138.1"/>
</dbReference>
<dbReference type="Gene3D" id="3.50.50.60">
    <property type="entry name" value="FAD/NAD(P)-binding domain"/>
    <property type="match status" value="1"/>
</dbReference>
<evidence type="ECO:0000256" key="2">
    <source>
        <dbReference type="ARBA" id="ARBA00022827"/>
    </source>
</evidence>
<evidence type="ECO:0000256" key="3">
    <source>
        <dbReference type="ARBA" id="ARBA00023002"/>
    </source>
</evidence>
<dbReference type="SUPFAM" id="SSF51905">
    <property type="entry name" value="FAD/NAD(P)-binding domain"/>
    <property type="match status" value="1"/>
</dbReference>
<gene>
    <name evidence="5" type="ORF">EJ05DRAFT_2483</name>
</gene>
<reference evidence="5" key="1">
    <citation type="journal article" date="2020" name="Stud. Mycol.">
        <title>101 Dothideomycetes genomes: a test case for predicting lifestyles and emergence of pathogens.</title>
        <authorList>
            <person name="Haridas S."/>
            <person name="Albert R."/>
            <person name="Binder M."/>
            <person name="Bloem J."/>
            <person name="Labutti K."/>
            <person name="Salamov A."/>
            <person name="Andreopoulos B."/>
            <person name="Baker S."/>
            <person name="Barry K."/>
            <person name="Bills G."/>
            <person name="Bluhm B."/>
            <person name="Cannon C."/>
            <person name="Castanera R."/>
            <person name="Culley D."/>
            <person name="Daum C."/>
            <person name="Ezra D."/>
            <person name="Gonzalez J."/>
            <person name="Henrissat B."/>
            <person name="Kuo A."/>
            <person name="Liang C."/>
            <person name="Lipzen A."/>
            <person name="Lutzoni F."/>
            <person name="Magnuson J."/>
            <person name="Mondo S."/>
            <person name="Nolan M."/>
            <person name="Ohm R."/>
            <person name="Pangilinan J."/>
            <person name="Park H.-J."/>
            <person name="Ramirez L."/>
            <person name="Alfaro M."/>
            <person name="Sun H."/>
            <person name="Tritt A."/>
            <person name="Yoshinaga Y."/>
            <person name="Zwiers L.-H."/>
            <person name="Turgeon B."/>
            <person name="Goodwin S."/>
            <person name="Spatafora J."/>
            <person name="Crous P."/>
            <person name="Grigoriev I."/>
        </authorList>
    </citation>
    <scope>NUCLEOTIDE SEQUENCE</scope>
    <source>
        <strain evidence="5">CBS 121739</strain>
    </source>
</reference>
<dbReference type="EMBL" id="ML996565">
    <property type="protein sequence ID" value="KAF2762459.1"/>
    <property type="molecule type" value="Genomic_DNA"/>
</dbReference>
<accession>A0A6A6WJ85</accession>
<dbReference type="Proteomes" id="UP000799437">
    <property type="component" value="Unassembled WGS sequence"/>
</dbReference>
<dbReference type="AlphaFoldDB" id="A0A6A6WJ85"/>
<dbReference type="InterPro" id="IPR036188">
    <property type="entry name" value="FAD/NAD-bd_sf"/>
</dbReference>
<dbReference type="OrthoDB" id="655030at2759"/>
<name>A0A6A6WJ85_9PEZI</name>
<protein>
    <submittedName>
        <fullName evidence="5">FAD/NAD(P)-binding domain-containing protein</fullName>
    </submittedName>
</protein>
<dbReference type="PANTHER" id="PTHR46865">
    <property type="entry name" value="OXIDOREDUCTASE-RELATED"/>
    <property type="match status" value="1"/>
</dbReference>
<dbReference type="Gene3D" id="3.30.9.10">
    <property type="entry name" value="D-Amino Acid Oxidase, subunit A, domain 2"/>
    <property type="match status" value="1"/>
</dbReference>
<dbReference type="PANTHER" id="PTHR46865:SF2">
    <property type="entry name" value="MONOOXYGENASE"/>
    <property type="match status" value="1"/>
</dbReference>
<dbReference type="GO" id="GO:0071949">
    <property type="term" value="F:FAD binding"/>
    <property type="evidence" value="ECO:0007669"/>
    <property type="project" value="InterPro"/>
</dbReference>
<sequence length="430" mass="47247">MTTPKLNVLIVGGGIAGPAFAYWLHRATPCTITILERFPAPRTSGQAVDIRGVSVDIVRKMGILPTIKSLNTSESGMQVIDVSGAVKASFPVSGDDKNQGPTSEYEIMRGDLARILLDISKDHAQYVYDESVKTIEESDNGKVHVEFTNAHLPPSDYDLVVAADGMLSRTRRAVFGRGPNNKDYLHHLGEYLAYFTIPSIPSDDSWSQWLSFGRGLLAFKRPDRDNNARIFLGVADKPTAERFKAFETAVHEGRDAQEALLRKEFAGAGWQMERFLGEMSKSDDFYFQIVAQTKIEHFTKGRIALLGDAGYCPSPISGMGTAAAITGAYVLAGEISKNPEDIKEALASYERVLRPFVDEVQWLIPGAPQLAVPQSDWAVKIFNTVMGLASSKPVQRLMGYVLPAAGKRGWQLPVYEKFEESPGIGDDEKV</sequence>
<keyword evidence="6" id="KW-1185">Reference proteome</keyword>
<keyword evidence="1" id="KW-0285">Flavoprotein</keyword>
<dbReference type="InterPro" id="IPR051704">
    <property type="entry name" value="FAD_aromatic-hydroxylase"/>
</dbReference>
<evidence type="ECO:0000259" key="4">
    <source>
        <dbReference type="Pfam" id="PF01494"/>
    </source>
</evidence>
<keyword evidence="2" id="KW-0274">FAD</keyword>
<feature type="domain" description="FAD-binding" evidence="4">
    <location>
        <begin position="6"/>
        <end position="356"/>
    </location>
</feature>
<proteinExistence type="predicted"/>
<dbReference type="GO" id="GO:0016491">
    <property type="term" value="F:oxidoreductase activity"/>
    <property type="evidence" value="ECO:0007669"/>
    <property type="project" value="UniProtKB-KW"/>
</dbReference>
<evidence type="ECO:0000313" key="6">
    <source>
        <dbReference type="Proteomes" id="UP000799437"/>
    </source>
</evidence>
<dbReference type="InterPro" id="IPR002938">
    <property type="entry name" value="FAD-bd"/>
</dbReference>
<dbReference type="Pfam" id="PF01494">
    <property type="entry name" value="FAD_binding_3"/>
    <property type="match status" value="1"/>
</dbReference>
<dbReference type="GeneID" id="54481192"/>